<evidence type="ECO:0000256" key="2">
    <source>
        <dbReference type="ARBA" id="ARBA00022840"/>
    </source>
</evidence>
<keyword evidence="1" id="KW-0547">Nucleotide-binding</keyword>
<organism evidence="3 4">
    <name type="scientific">Candidatus Tokpelaia hoelldobleri</name>
    <dbReference type="NCBI Taxonomy" id="1902579"/>
    <lineage>
        <taxon>Bacteria</taxon>
        <taxon>Pseudomonadati</taxon>
        <taxon>Pseudomonadota</taxon>
        <taxon>Alphaproteobacteria</taxon>
        <taxon>Hyphomicrobiales</taxon>
        <taxon>Candidatus Tokpelaia</taxon>
    </lineage>
</organism>
<dbReference type="PANTHER" id="PTHR12169">
    <property type="entry name" value="ATPASE N2B"/>
    <property type="match status" value="1"/>
</dbReference>
<evidence type="ECO:0000313" key="4">
    <source>
        <dbReference type="Proteomes" id="UP000188912"/>
    </source>
</evidence>
<sequence>MGLVHERYQRLVASGEITQDPVQLGIVARFDALLAMINEKRLAHKRSPLGWLFGKSRKGQESIRGLYIYGAVGRGKTMLMDLFFSCLPEGDKKRVHFNDFLNDVHNRVNAYRQALAQGKTGEDDPFPSVAADLAREARILCFDEFTVTDIADAMILYRLFTALFKQGVVLVATSNVAPDNLYRDGLNRQLFLPFIDILKHYVTVVNLDAPTDYRLEKTGRQPVYQSPLGAAADKAMDTAWASVTKGAAVEADKIEVRGRQVMVPQAAGDAARFSFADLCSKPLAAFDYMAIVEQYRTIFVDDVPVLDDDRRNETKRFILLVDTLYDHHARLFISAATTPDKLYQGRLKTTETFEFERTASRLFEMQSEEYLQVWAQGDPRSN</sequence>
<dbReference type="KEGG" id="thd:BHV28_17230"/>
<dbReference type="PANTHER" id="PTHR12169:SF6">
    <property type="entry name" value="AFG1-LIKE ATPASE"/>
    <property type="match status" value="1"/>
</dbReference>
<dbReference type="GO" id="GO:0016887">
    <property type="term" value="F:ATP hydrolysis activity"/>
    <property type="evidence" value="ECO:0007669"/>
    <property type="project" value="InterPro"/>
</dbReference>
<dbReference type="Proteomes" id="UP000188912">
    <property type="component" value="Chromosome"/>
</dbReference>
<protein>
    <submittedName>
        <fullName evidence="3">ATPase</fullName>
    </submittedName>
</protein>
<keyword evidence="2" id="KW-0067">ATP-binding</keyword>
<name>A0A1U9JX15_9HYPH</name>
<dbReference type="GO" id="GO:0005737">
    <property type="term" value="C:cytoplasm"/>
    <property type="evidence" value="ECO:0007669"/>
    <property type="project" value="TreeGrafter"/>
</dbReference>
<dbReference type="NCBIfam" id="NF040713">
    <property type="entry name" value="ZapE"/>
    <property type="match status" value="1"/>
</dbReference>
<reference evidence="3 4" key="1">
    <citation type="journal article" date="2010" name="Science">
        <title>Genomic comparison of the ants Camponotus floridanus and Harpegnathos saltator.</title>
        <authorList>
            <person name="Bonasio R."/>
            <person name="Zhang G."/>
            <person name="Ye C."/>
            <person name="Mutti N.S."/>
            <person name="Fang X."/>
            <person name="Qin N."/>
            <person name="Donahue G."/>
            <person name="Yang P."/>
            <person name="Li Q."/>
            <person name="Li C."/>
            <person name="Zhang P."/>
            <person name="Huang Z."/>
            <person name="Berger S.L."/>
            <person name="Reinberg D."/>
            <person name="Wang J."/>
            <person name="Liebig J."/>
        </authorList>
    </citation>
    <scope>NUCLEOTIDE SEQUENCE [LARGE SCALE GENOMIC DNA]</scope>
    <source>
        <strain evidence="3 4">Hsal</strain>
    </source>
</reference>
<dbReference type="STRING" id="1902579.BHV28_17230"/>
<gene>
    <name evidence="3" type="ORF">BHV28_17230</name>
</gene>
<dbReference type="AlphaFoldDB" id="A0A1U9JX15"/>
<dbReference type="EMBL" id="CP017315">
    <property type="protein sequence ID" value="AQS42393.1"/>
    <property type="molecule type" value="Genomic_DNA"/>
</dbReference>
<accession>A0A1U9JX15</accession>
<dbReference type="InterPro" id="IPR005654">
    <property type="entry name" value="ATPase_AFG1-like"/>
</dbReference>
<keyword evidence="4" id="KW-1185">Reference proteome</keyword>
<dbReference type="SUPFAM" id="SSF52540">
    <property type="entry name" value="P-loop containing nucleoside triphosphate hydrolases"/>
    <property type="match status" value="1"/>
</dbReference>
<dbReference type="Pfam" id="PF03969">
    <property type="entry name" value="AFG1_ATPase"/>
    <property type="match status" value="1"/>
</dbReference>
<dbReference type="InterPro" id="IPR027417">
    <property type="entry name" value="P-loop_NTPase"/>
</dbReference>
<reference evidence="3 4" key="2">
    <citation type="journal article" date="2016" name="Sci. Rep.">
        <title>The genome of Rhizobiales bacteria in predatory ants reveals urease gene functions but no genes for nitrogen fixation.</title>
        <authorList>
            <person name="Neuvonen M.M."/>
            <person name="Tamarit D."/>
            <person name="Naslund K."/>
            <person name="Liebig J."/>
            <person name="Feldhaar H."/>
            <person name="Moran N.A."/>
            <person name="Guy L."/>
            <person name="Andersson S.G."/>
        </authorList>
    </citation>
    <scope>NUCLEOTIDE SEQUENCE [LARGE SCALE GENOMIC DNA]</scope>
    <source>
        <strain evidence="3 4">Hsal</strain>
    </source>
</reference>
<evidence type="ECO:0000256" key="1">
    <source>
        <dbReference type="ARBA" id="ARBA00022741"/>
    </source>
</evidence>
<dbReference type="GO" id="GO:0005524">
    <property type="term" value="F:ATP binding"/>
    <property type="evidence" value="ECO:0007669"/>
    <property type="project" value="UniProtKB-KW"/>
</dbReference>
<proteinExistence type="predicted"/>
<dbReference type="Gene3D" id="3.40.50.300">
    <property type="entry name" value="P-loop containing nucleotide triphosphate hydrolases"/>
    <property type="match status" value="1"/>
</dbReference>
<evidence type="ECO:0000313" key="3">
    <source>
        <dbReference type="EMBL" id="AQS42393.1"/>
    </source>
</evidence>